<dbReference type="PANTHER" id="PTHR31851">
    <property type="entry name" value="FE(2+)/MN(2+) TRANSPORTER PCL1"/>
    <property type="match status" value="1"/>
</dbReference>
<reference evidence="6 7" key="1">
    <citation type="journal article" date="2016" name="Nat. Commun.">
        <title>Thousands of microbial genomes shed light on interconnected biogeochemical processes in an aquifer system.</title>
        <authorList>
            <person name="Anantharaman K."/>
            <person name="Brown C.T."/>
            <person name="Hug L.A."/>
            <person name="Sharon I."/>
            <person name="Castelle C.J."/>
            <person name="Probst A.J."/>
            <person name="Thomas B.C."/>
            <person name="Singh A."/>
            <person name="Wilkins M.J."/>
            <person name="Karaoz U."/>
            <person name="Brodie E.L."/>
            <person name="Williams K.H."/>
            <person name="Hubbard S.S."/>
            <person name="Banfield J.F."/>
        </authorList>
    </citation>
    <scope>NUCLEOTIDE SEQUENCE [LARGE SCALE GENOMIC DNA]</scope>
</reference>
<name>A0A1F5ZP80_9BACT</name>
<comment type="caution">
    <text evidence="6">The sequence shown here is derived from an EMBL/GenBank/DDBJ whole genome shotgun (WGS) entry which is preliminary data.</text>
</comment>
<keyword evidence="3 5" id="KW-1133">Transmembrane helix</keyword>
<feature type="transmembrane region" description="Helical" evidence="5">
    <location>
        <begin position="183"/>
        <end position="203"/>
    </location>
</feature>
<dbReference type="AlphaFoldDB" id="A0A1F5ZP80"/>
<gene>
    <name evidence="6" type="ORF">A2773_06380</name>
</gene>
<dbReference type="Pfam" id="PF01988">
    <property type="entry name" value="VIT1"/>
    <property type="match status" value="1"/>
</dbReference>
<organism evidence="6 7">
    <name type="scientific">Candidatus Gottesmanbacteria bacterium RIFCSPHIGHO2_01_FULL_39_10</name>
    <dbReference type="NCBI Taxonomy" id="1798375"/>
    <lineage>
        <taxon>Bacteria</taxon>
        <taxon>Candidatus Gottesmaniibacteriota</taxon>
    </lineage>
</organism>
<sequence length="266" mass="29057">MLNKKTRVDIAREAYLRGDVSMARKAHGKSAIRDSINHEEAHKTSFSLPEIILGGQDGLVNVLGVILGVAAATGDARVVIVAGLAATFAESVSMAAVAYTSKIAEVDYYQSEYEREKWEIEKFPDSEREEIRSLYKHYGFKGPTLDQIVETITSNKQTWLEVMMNQELKLEPVERKEALKDSAIVGFAALGGSFIPLTSFFFLPVGSAIAVSIVVSSVTLFVVGYYKAQVTLGRNLLRQGAEMMVIGMVSALVGYLVGSLFKLPPV</sequence>
<dbReference type="Proteomes" id="UP000177383">
    <property type="component" value="Unassembled WGS sequence"/>
</dbReference>
<dbReference type="EMBL" id="MFJE01000022">
    <property type="protein sequence ID" value="OGG14221.1"/>
    <property type="molecule type" value="Genomic_DNA"/>
</dbReference>
<comment type="subcellular location">
    <subcellularLocation>
        <location evidence="1">Endomembrane system</location>
        <topology evidence="1">Multi-pass membrane protein</topology>
    </subcellularLocation>
</comment>
<dbReference type="InterPro" id="IPR008217">
    <property type="entry name" value="Ccc1_fam"/>
</dbReference>
<evidence type="ECO:0000256" key="2">
    <source>
        <dbReference type="ARBA" id="ARBA00022692"/>
    </source>
</evidence>
<evidence type="ECO:0000313" key="7">
    <source>
        <dbReference type="Proteomes" id="UP000177383"/>
    </source>
</evidence>
<feature type="transmembrane region" description="Helical" evidence="5">
    <location>
        <begin position="209"/>
        <end position="228"/>
    </location>
</feature>
<evidence type="ECO:0008006" key="8">
    <source>
        <dbReference type="Google" id="ProtNLM"/>
    </source>
</evidence>
<dbReference type="GO" id="GO:0005384">
    <property type="term" value="F:manganese ion transmembrane transporter activity"/>
    <property type="evidence" value="ECO:0007669"/>
    <property type="project" value="InterPro"/>
</dbReference>
<protein>
    <recommendedName>
        <fullName evidence="8">GMP synthase</fullName>
    </recommendedName>
</protein>
<evidence type="ECO:0000313" key="6">
    <source>
        <dbReference type="EMBL" id="OGG14221.1"/>
    </source>
</evidence>
<accession>A0A1F5ZP80</accession>
<dbReference type="STRING" id="1798375.A2773_06380"/>
<evidence type="ECO:0000256" key="5">
    <source>
        <dbReference type="SAM" id="Phobius"/>
    </source>
</evidence>
<dbReference type="GO" id="GO:0012505">
    <property type="term" value="C:endomembrane system"/>
    <property type="evidence" value="ECO:0007669"/>
    <property type="project" value="UniProtKB-SubCell"/>
</dbReference>
<evidence type="ECO:0000256" key="4">
    <source>
        <dbReference type="ARBA" id="ARBA00023136"/>
    </source>
</evidence>
<evidence type="ECO:0000256" key="3">
    <source>
        <dbReference type="ARBA" id="ARBA00022989"/>
    </source>
</evidence>
<evidence type="ECO:0000256" key="1">
    <source>
        <dbReference type="ARBA" id="ARBA00004127"/>
    </source>
</evidence>
<keyword evidence="4 5" id="KW-0472">Membrane</keyword>
<keyword evidence="2 5" id="KW-0812">Transmembrane</keyword>
<dbReference type="GO" id="GO:0030026">
    <property type="term" value="P:intracellular manganese ion homeostasis"/>
    <property type="evidence" value="ECO:0007669"/>
    <property type="project" value="InterPro"/>
</dbReference>
<feature type="transmembrane region" description="Helical" evidence="5">
    <location>
        <begin position="240"/>
        <end position="261"/>
    </location>
</feature>
<proteinExistence type="predicted"/>